<dbReference type="EMBL" id="LT629791">
    <property type="protein sequence ID" value="SDU26369.1"/>
    <property type="molecule type" value="Genomic_DNA"/>
</dbReference>
<proteinExistence type="predicted"/>
<feature type="binding site" evidence="1">
    <location>
        <begin position="214"/>
        <end position="221"/>
    </location>
    <ligand>
        <name>ATP</name>
        <dbReference type="ChEBI" id="CHEBI:30616"/>
    </ligand>
</feature>
<evidence type="ECO:0000259" key="4">
    <source>
        <dbReference type="PROSITE" id="PS50901"/>
    </source>
</evidence>
<dbReference type="Gene3D" id="3.40.50.300">
    <property type="entry name" value="P-loop containing nucleotide triphosphate hydrolases"/>
    <property type="match status" value="1"/>
</dbReference>
<feature type="region of interest" description="Disordered" evidence="2">
    <location>
        <begin position="450"/>
        <end position="475"/>
    </location>
</feature>
<accession>A0A1H2H3S5</accession>
<feature type="transmembrane region" description="Helical" evidence="3">
    <location>
        <begin position="29"/>
        <end position="56"/>
    </location>
</feature>
<reference evidence="6" key="1">
    <citation type="submission" date="2016-10" db="EMBL/GenBank/DDBJ databases">
        <authorList>
            <person name="Varghese N."/>
            <person name="Submissions S."/>
        </authorList>
    </citation>
    <scope>NUCLEOTIDE SEQUENCE [LARGE SCALE GENOMIC DNA]</scope>
    <source>
        <strain evidence="6">DSM 45079</strain>
    </source>
</reference>
<keyword evidence="3" id="KW-0472">Membrane</keyword>
<dbReference type="Proteomes" id="UP000182977">
    <property type="component" value="Chromosome I"/>
</dbReference>
<dbReference type="InterPro" id="IPR027417">
    <property type="entry name" value="P-loop_NTPase"/>
</dbReference>
<evidence type="ECO:0000313" key="6">
    <source>
        <dbReference type="Proteomes" id="UP000182977"/>
    </source>
</evidence>
<evidence type="ECO:0000313" key="5">
    <source>
        <dbReference type="EMBL" id="SDU26369.1"/>
    </source>
</evidence>
<name>A0A1H2H3S5_9ACTN</name>
<keyword evidence="1" id="KW-0067">ATP-binding</keyword>
<sequence length="475" mass="51400">MTWLLKAVTGVWLLQLAWRFKRALAVSAVAVFAIAAYGWAGLVLLVVGPPLLALLWRWVHPWSYWRFVGWLVARHRLRTTYGLRWAEVMQSCGLHRPIPGRPGEFTTPRLVRVTDSPVGDVLHVRLLTGQEPGDFERQAAELAHALGAPAVRVTSAGPGLVELTLVERDVLADAVELHDVEAVTDLRAVRFAVGEDGSWRTRDYANIAAEVGGGVPGSGKTAGETSLACGLIQNPAVQYVVIDGKGGEDWSWIAPRAAAYTNEDEDLDVVLELVESVHRLMRARLKTQKTQRGRANFWDLPLDPAHPAVFLVVDEVQTFTDQKGMDKDTKAVAATITARLSALVKKGRSAGVITRLLTQKPTSDAIPTAIRDNASVRTAWRVLSDDAAEAILGPVVRGSAVTPVDIPVSMPGVAVVADAGGQLERVRFPYVDEHTAEQIATRTAELRRDLADLTGPVPAEDATADESASEQEATA</sequence>
<evidence type="ECO:0000256" key="2">
    <source>
        <dbReference type="SAM" id="MobiDB-lite"/>
    </source>
</evidence>
<dbReference type="STRING" id="419479.SAMN04488563_0821"/>
<keyword evidence="3" id="KW-0812">Transmembrane</keyword>
<evidence type="ECO:0000256" key="1">
    <source>
        <dbReference type="PROSITE-ProRule" id="PRU00289"/>
    </source>
</evidence>
<dbReference type="RefSeq" id="WP_152690508.1">
    <property type="nucleotide sequence ID" value="NZ_KQ061219.1"/>
</dbReference>
<dbReference type="GO" id="GO:0003677">
    <property type="term" value="F:DNA binding"/>
    <property type="evidence" value="ECO:0007669"/>
    <property type="project" value="InterPro"/>
</dbReference>
<protein>
    <recommendedName>
        <fullName evidence="4">FtsK domain-containing protein</fullName>
    </recommendedName>
</protein>
<dbReference type="PROSITE" id="PS50901">
    <property type="entry name" value="FTSK"/>
    <property type="match status" value="1"/>
</dbReference>
<dbReference type="OrthoDB" id="3315716at2"/>
<organism evidence="5 6">
    <name type="scientific">Jiangella alkaliphila</name>
    <dbReference type="NCBI Taxonomy" id="419479"/>
    <lineage>
        <taxon>Bacteria</taxon>
        <taxon>Bacillati</taxon>
        <taxon>Actinomycetota</taxon>
        <taxon>Actinomycetes</taxon>
        <taxon>Jiangellales</taxon>
        <taxon>Jiangellaceae</taxon>
        <taxon>Jiangella</taxon>
    </lineage>
</organism>
<dbReference type="GO" id="GO:0005524">
    <property type="term" value="F:ATP binding"/>
    <property type="evidence" value="ECO:0007669"/>
    <property type="project" value="UniProtKB-UniRule"/>
</dbReference>
<keyword evidence="6" id="KW-1185">Reference proteome</keyword>
<gene>
    <name evidence="5" type="ORF">SAMN04488563_0821</name>
</gene>
<dbReference type="AlphaFoldDB" id="A0A1H2H3S5"/>
<evidence type="ECO:0000256" key="3">
    <source>
        <dbReference type="SAM" id="Phobius"/>
    </source>
</evidence>
<dbReference type="SUPFAM" id="SSF52540">
    <property type="entry name" value="P-loop containing nucleoside triphosphate hydrolases"/>
    <property type="match status" value="1"/>
</dbReference>
<feature type="domain" description="FtsK" evidence="4">
    <location>
        <begin position="194"/>
        <end position="389"/>
    </location>
</feature>
<keyword evidence="1" id="KW-0547">Nucleotide-binding</keyword>
<keyword evidence="3" id="KW-1133">Transmembrane helix</keyword>
<dbReference type="InterPro" id="IPR002543">
    <property type="entry name" value="FtsK_dom"/>
</dbReference>